<dbReference type="PANTHER" id="PTHR20858">
    <property type="entry name" value="PHOSPHOMETHYLPYRIMIDINE KINASE"/>
    <property type="match status" value="1"/>
</dbReference>
<dbReference type="EC" id="2.7.1.49" evidence="2"/>
<name>A0ABT2LRM8_9HYPH</name>
<dbReference type="GO" id="GO:0016301">
    <property type="term" value="F:kinase activity"/>
    <property type="evidence" value="ECO:0007669"/>
    <property type="project" value="UniProtKB-KW"/>
</dbReference>
<dbReference type="EMBL" id="JAOCZP010000006">
    <property type="protein sequence ID" value="MCT7377200.1"/>
    <property type="molecule type" value="Genomic_DNA"/>
</dbReference>
<evidence type="ECO:0000256" key="2">
    <source>
        <dbReference type="ARBA" id="ARBA00012135"/>
    </source>
</evidence>
<reference evidence="4 5" key="1">
    <citation type="submission" date="2022-09" db="EMBL/GenBank/DDBJ databases">
        <title>Chelativorans salina sp. nov., a novel slightly halophilic bacterium isolated from a saline lake sediment enrichment.</title>
        <authorList>
            <person name="Gao L."/>
            <person name="Fang B.-Z."/>
            <person name="Li W.-J."/>
        </authorList>
    </citation>
    <scope>NUCLEOTIDE SEQUENCE [LARGE SCALE GENOMIC DNA]</scope>
    <source>
        <strain evidence="4 5">EGI FJ00035</strain>
    </source>
</reference>
<dbReference type="PANTHER" id="PTHR20858:SF17">
    <property type="entry name" value="HYDROXYMETHYLPYRIMIDINE_PHOSPHOMETHYLPYRIMIDINE KINASE THI20-RELATED"/>
    <property type="match status" value="1"/>
</dbReference>
<evidence type="ECO:0000313" key="4">
    <source>
        <dbReference type="EMBL" id="MCT7377200.1"/>
    </source>
</evidence>
<comment type="pathway">
    <text evidence="1">Cofactor biosynthesis; thiamine diphosphate biosynthesis.</text>
</comment>
<proteinExistence type="predicted"/>
<sequence>MAITASHVLAIAGSDSSGGAGLSRDVEAIAAFGLRTAIAVTAVTVQTHQQVLTVEAMPPALVADQMRTALEANPIGAIKIGMLAAKGTIDAVASVLRAHANVPVVLDPVLAASSGGALLEPDAVAVLTHDLMPLCRLITPNLQELALLTGSRSVGSEEEVLRQGRILLDAGAPAVLVKGGHGSGKWSTDILLRPDSEPVRFEALRLNRQLRGTGCMLASAIAALLALDATVEESVRRAKQFVRDNISRAE</sequence>
<protein>
    <recommendedName>
        <fullName evidence="2">hydroxymethylpyrimidine kinase</fullName>
        <ecNumber evidence="2">2.7.1.49</ecNumber>
    </recommendedName>
</protein>
<accession>A0ABT2LRM8</accession>
<feature type="domain" description="Pyridoxamine kinase/Phosphomethylpyrimidine kinase" evidence="3">
    <location>
        <begin position="15"/>
        <end position="248"/>
    </location>
</feature>
<evidence type="ECO:0000313" key="5">
    <source>
        <dbReference type="Proteomes" id="UP001320831"/>
    </source>
</evidence>
<dbReference type="Proteomes" id="UP001320831">
    <property type="component" value="Unassembled WGS sequence"/>
</dbReference>
<keyword evidence="4" id="KW-0418">Kinase</keyword>
<keyword evidence="4" id="KW-0808">Transferase</keyword>
<dbReference type="InterPro" id="IPR029056">
    <property type="entry name" value="Ribokinase-like"/>
</dbReference>
<dbReference type="SUPFAM" id="SSF53613">
    <property type="entry name" value="Ribokinase-like"/>
    <property type="match status" value="1"/>
</dbReference>
<comment type="caution">
    <text evidence="4">The sequence shown here is derived from an EMBL/GenBank/DDBJ whole genome shotgun (WGS) entry which is preliminary data.</text>
</comment>
<dbReference type="CDD" id="cd01169">
    <property type="entry name" value="HMPP_kinase"/>
    <property type="match status" value="1"/>
</dbReference>
<gene>
    <name evidence="4" type="ORF">N5A92_19460</name>
</gene>
<dbReference type="InterPro" id="IPR004399">
    <property type="entry name" value="HMP/HMP-P_kinase_dom"/>
</dbReference>
<evidence type="ECO:0000259" key="3">
    <source>
        <dbReference type="Pfam" id="PF08543"/>
    </source>
</evidence>
<dbReference type="Pfam" id="PF08543">
    <property type="entry name" value="Phos_pyr_kin"/>
    <property type="match status" value="1"/>
</dbReference>
<organism evidence="4 5">
    <name type="scientific">Chelativorans salis</name>
    <dbReference type="NCBI Taxonomy" id="2978478"/>
    <lineage>
        <taxon>Bacteria</taxon>
        <taxon>Pseudomonadati</taxon>
        <taxon>Pseudomonadota</taxon>
        <taxon>Alphaproteobacteria</taxon>
        <taxon>Hyphomicrobiales</taxon>
        <taxon>Phyllobacteriaceae</taxon>
        <taxon>Chelativorans</taxon>
    </lineage>
</organism>
<dbReference type="Gene3D" id="3.40.1190.20">
    <property type="match status" value="1"/>
</dbReference>
<dbReference type="InterPro" id="IPR013749">
    <property type="entry name" value="PM/HMP-P_kinase-1"/>
</dbReference>
<evidence type="ECO:0000256" key="1">
    <source>
        <dbReference type="ARBA" id="ARBA00004948"/>
    </source>
</evidence>
<keyword evidence="5" id="KW-1185">Reference proteome</keyword>
<dbReference type="RefSeq" id="WP_260905590.1">
    <property type="nucleotide sequence ID" value="NZ_JAOCZP010000006.1"/>
</dbReference>